<name>A0A3P7LBX7_STRVU</name>
<gene>
    <name evidence="2" type="ORF">SVUK_LOCUS15243</name>
</gene>
<proteinExistence type="predicted"/>
<keyword evidence="3" id="KW-1185">Reference proteome</keyword>
<feature type="compositionally biased region" description="Polar residues" evidence="1">
    <location>
        <begin position="1"/>
        <end position="12"/>
    </location>
</feature>
<dbReference type="AlphaFoldDB" id="A0A3P7LBX7"/>
<accession>A0A3P7LBX7</accession>
<dbReference type="OrthoDB" id="5857502at2759"/>
<evidence type="ECO:0000313" key="3">
    <source>
        <dbReference type="Proteomes" id="UP000270094"/>
    </source>
</evidence>
<protein>
    <submittedName>
        <fullName evidence="2">Uncharacterized protein</fullName>
    </submittedName>
</protein>
<feature type="region of interest" description="Disordered" evidence="1">
    <location>
        <begin position="1"/>
        <end position="22"/>
    </location>
</feature>
<dbReference type="Proteomes" id="UP000270094">
    <property type="component" value="Unassembled WGS sequence"/>
</dbReference>
<evidence type="ECO:0000313" key="2">
    <source>
        <dbReference type="EMBL" id="VDM80245.1"/>
    </source>
</evidence>
<sequence>MSTTDITGFSSAPPSPRCRSLATPSEIHGGQMFFEFDAPEAFVSPQLFAVNPSGNVSSLQIVDVINTECLNARCR</sequence>
<organism evidence="2 3">
    <name type="scientific">Strongylus vulgaris</name>
    <name type="common">Blood worm</name>
    <dbReference type="NCBI Taxonomy" id="40348"/>
    <lineage>
        <taxon>Eukaryota</taxon>
        <taxon>Metazoa</taxon>
        <taxon>Ecdysozoa</taxon>
        <taxon>Nematoda</taxon>
        <taxon>Chromadorea</taxon>
        <taxon>Rhabditida</taxon>
        <taxon>Rhabditina</taxon>
        <taxon>Rhabditomorpha</taxon>
        <taxon>Strongyloidea</taxon>
        <taxon>Strongylidae</taxon>
        <taxon>Strongylus</taxon>
    </lineage>
</organism>
<dbReference type="EMBL" id="UYYB01107884">
    <property type="protein sequence ID" value="VDM80245.1"/>
    <property type="molecule type" value="Genomic_DNA"/>
</dbReference>
<evidence type="ECO:0000256" key="1">
    <source>
        <dbReference type="SAM" id="MobiDB-lite"/>
    </source>
</evidence>
<reference evidence="2" key="1">
    <citation type="submission" date="2018-11" db="EMBL/GenBank/DDBJ databases">
        <authorList>
            <consortium name="Pathogen Informatics"/>
        </authorList>
    </citation>
    <scope>NUCLEOTIDE SEQUENCE [LARGE SCALE GENOMIC DNA]</scope>
</reference>